<dbReference type="PANTHER" id="PTHR43591">
    <property type="entry name" value="METHYLTRANSFERASE"/>
    <property type="match status" value="1"/>
</dbReference>
<evidence type="ECO:0000313" key="2">
    <source>
        <dbReference type="EMBL" id="BAL55539.1"/>
    </source>
</evidence>
<dbReference type="CDD" id="cd02440">
    <property type="entry name" value="AdoMet_MTases"/>
    <property type="match status" value="1"/>
</dbReference>
<dbReference type="AlphaFoldDB" id="H5SHA3"/>
<dbReference type="PANTHER" id="PTHR43591:SF110">
    <property type="entry name" value="RHODANESE DOMAIN-CONTAINING PROTEIN"/>
    <property type="match status" value="1"/>
</dbReference>
<dbReference type="SUPFAM" id="SSF53335">
    <property type="entry name" value="S-adenosyl-L-methionine-dependent methyltransferases"/>
    <property type="match status" value="1"/>
</dbReference>
<dbReference type="GO" id="GO:0008168">
    <property type="term" value="F:methyltransferase activity"/>
    <property type="evidence" value="ECO:0007669"/>
    <property type="project" value="UniProtKB-KW"/>
</dbReference>
<organism evidence="2">
    <name type="scientific">uncultured Acetothermia bacterium</name>
    <dbReference type="NCBI Taxonomy" id="236499"/>
    <lineage>
        <taxon>Bacteria</taxon>
        <taxon>Candidatus Bipolaricaulota</taxon>
        <taxon>environmental samples</taxon>
    </lineage>
</organism>
<feature type="domain" description="Methyltransferase" evidence="1">
    <location>
        <begin position="44"/>
        <end position="139"/>
    </location>
</feature>
<dbReference type="Pfam" id="PF13649">
    <property type="entry name" value="Methyltransf_25"/>
    <property type="match status" value="1"/>
</dbReference>
<dbReference type="InterPro" id="IPR041698">
    <property type="entry name" value="Methyltransf_25"/>
</dbReference>
<keyword evidence="2" id="KW-0808">Transferase</keyword>
<gene>
    <name evidence="2" type="ORF">HGMM_F28H07C13</name>
</gene>
<keyword evidence="2" id="KW-0489">Methyltransferase</keyword>
<dbReference type="EMBL" id="AP011720">
    <property type="protein sequence ID" value="BAL55539.1"/>
    <property type="molecule type" value="Genomic_DNA"/>
</dbReference>
<reference evidence="2" key="1">
    <citation type="journal article" date="2005" name="Environ. Microbiol.">
        <title>Genetic and functional properties of uncultivated thermophilic crenarchaeotes from a subsurface gold mine as revealed by analysis of genome fragments.</title>
        <authorList>
            <person name="Nunoura T."/>
            <person name="Hirayama H."/>
            <person name="Takami H."/>
            <person name="Oida H."/>
            <person name="Nishi S."/>
            <person name="Shimamura S."/>
            <person name="Suzuki Y."/>
            <person name="Inagaki F."/>
            <person name="Takai K."/>
            <person name="Nealson K.H."/>
            <person name="Horikoshi K."/>
        </authorList>
    </citation>
    <scope>NUCLEOTIDE SEQUENCE</scope>
</reference>
<dbReference type="GO" id="GO:0032259">
    <property type="term" value="P:methylation"/>
    <property type="evidence" value="ECO:0007669"/>
    <property type="project" value="UniProtKB-KW"/>
</dbReference>
<reference evidence="2" key="2">
    <citation type="journal article" date="2012" name="PLoS ONE">
        <title>A Deeply Branching Thermophilic Bacterium with an Ancient Acetyl-CoA Pathway Dominates a Subsurface Ecosystem.</title>
        <authorList>
            <person name="Takami H."/>
            <person name="Noguchi H."/>
            <person name="Takaki Y."/>
            <person name="Uchiyama I."/>
            <person name="Toyoda A."/>
            <person name="Nishi S."/>
            <person name="Chee G.-J."/>
            <person name="Arai W."/>
            <person name="Nunoura T."/>
            <person name="Itoh T."/>
            <person name="Hattori M."/>
            <person name="Takai K."/>
        </authorList>
    </citation>
    <scope>NUCLEOTIDE SEQUENCE</scope>
</reference>
<evidence type="ECO:0000259" key="1">
    <source>
        <dbReference type="Pfam" id="PF13649"/>
    </source>
</evidence>
<name>H5SHA3_9BACT</name>
<protein>
    <submittedName>
        <fullName evidence="2">Methyltransferase</fullName>
    </submittedName>
</protein>
<dbReference type="Gene3D" id="3.40.50.150">
    <property type="entry name" value="Vaccinia Virus protein VP39"/>
    <property type="match status" value="1"/>
</dbReference>
<proteinExistence type="predicted"/>
<accession>H5SHA3</accession>
<dbReference type="Gene3D" id="2.20.25.110">
    <property type="entry name" value="S-adenosyl-L-methionine-dependent methyltransferases"/>
    <property type="match status" value="1"/>
</dbReference>
<sequence length="245" mass="28473">MEWWQSFFDETTGQIMFYEEAWQRAEQSCDALVSLLGLAPGAKILDLACGPGRFAIPLAKRGFRVVGLDICEVYLEQARAKAKEHGLQIEFVHGDMRAIPFENEFDAVINLFTSFGYFEQEEDHLQVLREVHKCLKPGGRFLLELQNRDWLIKNFRPRNWQEYQNFFVLEESQMNFARNRIESRWIVLRGAERKEYTLSLRVFTLAELLELFAQAGLRVLGYYGGLHGEPFSLEAKRLAILGKRA</sequence>
<dbReference type="InterPro" id="IPR029063">
    <property type="entry name" value="SAM-dependent_MTases_sf"/>
</dbReference>